<evidence type="ECO:0000256" key="1">
    <source>
        <dbReference type="SAM" id="Phobius"/>
    </source>
</evidence>
<organism evidence="2 3">
    <name type="scientific">Variovorax terrae</name>
    <dbReference type="NCBI Taxonomy" id="2923278"/>
    <lineage>
        <taxon>Bacteria</taxon>
        <taxon>Pseudomonadati</taxon>
        <taxon>Pseudomonadota</taxon>
        <taxon>Betaproteobacteria</taxon>
        <taxon>Burkholderiales</taxon>
        <taxon>Comamonadaceae</taxon>
        <taxon>Variovorax</taxon>
    </lineage>
</organism>
<keyword evidence="3" id="KW-1185">Reference proteome</keyword>
<dbReference type="AlphaFoldDB" id="A0A9X1VS31"/>
<protein>
    <submittedName>
        <fullName evidence="2">Uncharacterized protein</fullName>
    </submittedName>
</protein>
<evidence type="ECO:0000313" key="2">
    <source>
        <dbReference type="EMBL" id="MCJ0762298.1"/>
    </source>
</evidence>
<feature type="transmembrane region" description="Helical" evidence="1">
    <location>
        <begin position="150"/>
        <end position="170"/>
    </location>
</feature>
<comment type="caution">
    <text evidence="2">The sequence shown here is derived from an EMBL/GenBank/DDBJ whole genome shotgun (WGS) entry which is preliminary data.</text>
</comment>
<dbReference type="RefSeq" id="WP_243304420.1">
    <property type="nucleotide sequence ID" value="NZ_JALGBI010000001.1"/>
</dbReference>
<reference evidence="2" key="1">
    <citation type="submission" date="2022-03" db="EMBL/GenBank/DDBJ databases">
        <authorList>
            <person name="Woo C.Y."/>
        </authorList>
    </citation>
    <scope>NUCLEOTIDE SEQUENCE</scope>
    <source>
        <strain evidence="2">CYS-02</strain>
    </source>
</reference>
<proteinExistence type="predicted"/>
<evidence type="ECO:0000313" key="3">
    <source>
        <dbReference type="Proteomes" id="UP001139447"/>
    </source>
</evidence>
<name>A0A9X1VS31_9BURK</name>
<keyword evidence="1" id="KW-0472">Membrane</keyword>
<dbReference type="EMBL" id="JALGBI010000001">
    <property type="protein sequence ID" value="MCJ0762298.1"/>
    <property type="molecule type" value="Genomic_DNA"/>
</dbReference>
<sequence length="185" mass="19710">MNPLPCLPSLRAARAATRHRPVAAAGGRRPARAVALRAPGAGGGFHPVARRMRTAERLLAPASVRRRPHRALWLWVFSALLLAQTLGFVHQLAHPHNGLGVAVWKQPAGQPADAGRAWLERLFSGHDRDSACRLYDQAGHADALHSVPALVVPAVLFALVPILSAGQIIARTAAPLEARGPPSVR</sequence>
<gene>
    <name evidence="2" type="ORF">MMF98_03660</name>
</gene>
<dbReference type="Proteomes" id="UP001139447">
    <property type="component" value="Unassembled WGS sequence"/>
</dbReference>
<accession>A0A9X1VS31</accession>
<keyword evidence="1" id="KW-1133">Transmembrane helix</keyword>
<keyword evidence="1" id="KW-0812">Transmembrane</keyword>
<feature type="transmembrane region" description="Helical" evidence="1">
    <location>
        <begin position="72"/>
        <end position="93"/>
    </location>
</feature>